<organism evidence="3 4">
    <name type="scientific">Lactococcus cremoris subsp. cremoris GE214</name>
    <dbReference type="NCBI Taxonomy" id="1415168"/>
    <lineage>
        <taxon>Bacteria</taxon>
        <taxon>Bacillati</taxon>
        <taxon>Bacillota</taxon>
        <taxon>Bacilli</taxon>
        <taxon>Lactobacillales</taxon>
        <taxon>Streptococcaceae</taxon>
        <taxon>Lactococcus</taxon>
        <taxon>Lactococcus cremoris subsp. cremoris</taxon>
    </lineage>
</organism>
<gene>
    <name evidence="3" type="ORF">U725_00972</name>
</gene>
<feature type="transmembrane region" description="Helical" evidence="1">
    <location>
        <begin position="190"/>
        <end position="211"/>
    </location>
</feature>
<feature type="domain" description="Zinc-ribbon" evidence="2">
    <location>
        <begin position="7"/>
        <end position="28"/>
    </location>
</feature>
<name>A0A084AC05_LACLC</name>
<dbReference type="InterPro" id="IPR026870">
    <property type="entry name" value="Zinc_ribbon_dom"/>
</dbReference>
<dbReference type="Pfam" id="PF20214">
    <property type="entry name" value="DUF6574"/>
    <property type="match status" value="1"/>
</dbReference>
<accession>A0A084AC05</accession>
<dbReference type="InterPro" id="IPR046481">
    <property type="entry name" value="DUF6574"/>
</dbReference>
<evidence type="ECO:0000313" key="3">
    <source>
        <dbReference type="EMBL" id="KEY62834.1"/>
    </source>
</evidence>
<dbReference type="AlphaFoldDB" id="A0A084AC05"/>
<keyword evidence="1" id="KW-0812">Transmembrane</keyword>
<proteinExistence type="predicted"/>
<feature type="transmembrane region" description="Helical" evidence="1">
    <location>
        <begin position="249"/>
        <end position="273"/>
    </location>
</feature>
<keyword evidence="1" id="KW-0472">Membrane</keyword>
<feature type="transmembrane region" description="Helical" evidence="1">
    <location>
        <begin position="84"/>
        <end position="106"/>
    </location>
</feature>
<comment type="caution">
    <text evidence="3">The sequence shown here is derived from an EMBL/GenBank/DDBJ whole genome shotgun (WGS) entry which is preliminary data.</text>
</comment>
<feature type="transmembrane region" description="Helical" evidence="1">
    <location>
        <begin position="151"/>
        <end position="178"/>
    </location>
</feature>
<evidence type="ECO:0000259" key="2">
    <source>
        <dbReference type="Pfam" id="PF13240"/>
    </source>
</evidence>
<dbReference type="PATRIC" id="fig|1415168.3.peg.1031"/>
<dbReference type="Pfam" id="PF13240">
    <property type="entry name" value="Zn_Ribbon_1"/>
    <property type="match status" value="1"/>
</dbReference>
<sequence length="289" mass="31757">MENQPTFCPNCGKEIEAGSVFCTNCGTKMENQPANETSTANSVKPFVTEEQREILKNGATNLWEWIVSAVKAPTKNVQENTPLWFSWLSIILTAIFGALALGKILVNIITNASTSVGNALGSANNSLGSLYNQNVENTVANTANHVFGQMIFPIIISFIILHAATILGGWLANFAILGDKTFTFKKMLNYYGRFYVLLFALNFVSFLFALIGNNALAIFIIYLALMLWGFISFFTYINTIHQRKMDTFYIKLLAWLANSAILGLAFLIVFAIMGSEIATLISNATGGIL</sequence>
<feature type="transmembrane region" description="Helical" evidence="1">
    <location>
        <begin position="217"/>
        <end position="237"/>
    </location>
</feature>
<dbReference type="Proteomes" id="UP000028401">
    <property type="component" value="Unassembled WGS sequence"/>
</dbReference>
<dbReference type="EMBL" id="AZSI01000021">
    <property type="protein sequence ID" value="KEY62834.1"/>
    <property type="molecule type" value="Genomic_DNA"/>
</dbReference>
<reference evidence="3 4" key="1">
    <citation type="submission" date="2014-06" db="EMBL/GenBank/DDBJ databases">
        <title>Draft genome sequence of the putrescine producing strain Lactococcus lactis subsp cremoris GE214.</title>
        <authorList>
            <person name="Ladero V."/>
            <person name="Linares D.M."/>
            <person name="del Rio B."/>
            <person name="Mayo B."/>
            <person name="Martin M.C."/>
            <person name="Fernandez M."/>
            <person name="Alvarez M.A."/>
        </authorList>
    </citation>
    <scope>NUCLEOTIDE SEQUENCE [LARGE SCALE GENOMIC DNA]</scope>
    <source>
        <strain evidence="3 4">GE214</strain>
    </source>
</reference>
<evidence type="ECO:0000313" key="4">
    <source>
        <dbReference type="Proteomes" id="UP000028401"/>
    </source>
</evidence>
<dbReference type="RefSeq" id="WP_042748028.1">
    <property type="nucleotide sequence ID" value="NZ_AZSI01000021.1"/>
</dbReference>
<keyword evidence="1" id="KW-1133">Transmembrane helix</keyword>
<evidence type="ECO:0000256" key="1">
    <source>
        <dbReference type="SAM" id="Phobius"/>
    </source>
</evidence>
<protein>
    <submittedName>
        <fullName evidence="3">Putative membrane protein</fullName>
    </submittedName>
</protein>